<name>A0A1A9WJP8_9MUSC</name>
<evidence type="ECO:0000256" key="1">
    <source>
        <dbReference type="SAM" id="Phobius"/>
    </source>
</evidence>
<evidence type="ECO:0000313" key="3">
    <source>
        <dbReference type="Proteomes" id="UP000091820"/>
    </source>
</evidence>
<accession>A0A1A9WJP8</accession>
<reference evidence="3" key="1">
    <citation type="submission" date="2014-03" db="EMBL/GenBank/DDBJ databases">
        <authorList>
            <person name="Aksoy S."/>
            <person name="Warren W."/>
            <person name="Wilson R.K."/>
        </authorList>
    </citation>
    <scope>NUCLEOTIDE SEQUENCE [LARGE SCALE GENOMIC DNA]</scope>
    <source>
        <strain evidence="3">IAEA</strain>
    </source>
</reference>
<sequence>MYVHLESEKEGLWNLNTTLKNKFEYNSEEEVKVQDKFLSLCDFNGFIQSNRTLECYNLILFLIGCQRYKEDVYGFSKPFRYFVYKHFLDGEPFIRVLAIDFHLLITVLIHYILHQYMFFSLLRIIDSPCSIAVRYIDINVPAHVEIQWANVERKFRMIPEISDCQRGFLVVPLRKTALSCQYCNKTLQGHKSLVIFNLEKRKGRITLKPYRRGREGREQKKSALMIIVLNEVDERAVIVEIGSYVAVAKDTTLLLSSHYFVEGVRLDQLTFSNTIFMLIEELNLIYLLIMTEKVSELTEREVLMLQQQQICKVVLELETLLYRLKKPPISQT</sequence>
<dbReference type="AlphaFoldDB" id="A0A1A9WJP8"/>
<dbReference type="EnsemblMetazoa" id="GBRI022214-RA">
    <property type="protein sequence ID" value="GBRI022214-PA"/>
    <property type="gene ID" value="GBRI022214"/>
</dbReference>
<feature type="transmembrane region" description="Helical" evidence="1">
    <location>
        <begin position="93"/>
        <end position="113"/>
    </location>
</feature>
<keyword evidence="1" id="KW-0812">Transmembrane</keyword>
<protein>
    <submittedName>
        <fullName evidence="2">Uncharacterized protein</fullName>
    </submittedName>
</protein>
<organism evidence="2 3">
    <name type="scientific">Glossina brevipalpis</name>
    <dbReference type="NCBI Taxonomy" id="37001"/>
    <lineage>
        <taxon>Eukaryota</taxon>
        <taxon>Metazoa</taxon>
        <taxon>Ecdysozoa</taxon>
        <taxon>Arthropoda</taxon>
        <taxon>Hexapoda</taxon>
        <taxon>Insecta</taxon>
        <taxon>Pterygota</taxon>
        <taxon>Neoptera</taxon>
        <taxon>Endopterygota</taxon>
        <taxon>Diptera</taxon>
        <taxon>Brachycera</taxon>
        <taxon>Muscomorpha</taxon>
        <taxon>Hippoboscoidea</taxon>
        <taxon>Glossinidae</taxon>
        <taxon>Glossina</taxon>
    </lineage>
</organism>
<proteinExistence type="predicted"/>
<keyword evidence="1" id="KW-1133">Transmembrane helix</keyword>
<evidence type="ECO:0000313" key="2">
    <source>
        <dbReference type="EnsemblMetazoa" id="GBRI022214-PA"/>
    </source>
</evidence>
<keyword evidence="3" id="KW-1185">Reference proteome</keyword>
<dbReference type="VEuPathDB" id="VectorBase:GBRI022214"/>
<keyword evidence="1" id="KW-0472">Membrane</keyword>
<dbReference type="Proteomes" id="UP000091820">
    <property type="component" value="Unassembled WGS sequence"/>
</dbReference>
<reference evidence="2" key="2">
    <citation type="submission" date="2020-05" db="UniProtKB">
        <authorList>
            <consortium name="EnsemblMetazoa"/>
        </authorList>
    </citation>
    <scope>IDENTIFICATION</scope>
    <source>
        <strain evidence="2">IAEA</strain>
    </source>
</reference>